<dbReference type="GO" id="GO:0000779">
    <property type="term" value="C:condensed chromosome, centromeric region"/>
    <property type="evidence" value="ECO:0007669"/>
    <property type="project" value="TreeGrafter"/>
</dbReference>
<dbReference type="Proteomes" id="UP001487740">
    <property type="component" value="Unassembled WGS sequence"/>
</dbReference>
<name>A0AAW0SCJ8_SCYPA</name>
<organism evidence="1 2">
    <name type="scientific">Scylla paramamosain</name>
    <name type="common">Mud crab</name>
    <dbReference type="NCBI Taxonomy" id="85552"/>
    <lineage>
        <taxon>Eukaryota</taxon>
        <taxon>Metazoa</taxon>
        <taxon>Ecdysozoa</taxon>
        <taxon>Arthropoda</taxon>
        <taxon>Crustacea</taxon>
        <taxon>Multicrustacea</taxon>
        <taxon>Malacostraca</taxon>
        <taxon>Eumalacostraca</taxon>
        <taxon>Eucarida</taxon>
        <taxon>Decapoda</taxon>
        <taxon>Pleocyemata</taxon>
        <taxon>Brachyura</taxon>
        <taxon>Eubrachyura</taxon>
        <taxon>Portunoidea</taxon>
        <taxon>Portunidae</taxon>
        <taxon>Portuninae</taxon>
        <taxon>Scylla</taxon>
    </lineage>
</organism>
<dbReference type="EMBL" id="JARAKH010001428">
    <property type="protein sequence ID" value="KAK8373003.1"/>
    <property type="molecule type" value="Genomic_DNA"/>
</dbReference>
<dbReference type="PANTHER" id="PTHR14222:SF1">
    <property type="entry name" value="CONDENSIN-2 COMPLEX SUBUNIT D3"/>
    <property type="match status" value="1"/>
</dbReference>
<accession>A0AAW0SCJ8</accession>
<reference evidence="1 2" key="1">
    <citation type="submission" date="2023-03" db="EMBL/GenBank/DDBJ databases">
        <title>High-quality genome of Scylla paramamosain provides insights in environmental adaptation.</title>
        <authorList>
            <person name="Zhang L."/>
        </authorList>
    </citation>
    <scope>NUCLEOTIDE SEQUENCE [LARGE SCALE GENOMIC DNA]</scope>
    <source>
        <strain evidence="1">LZ_2023a</strain>
        <tissue evidence="1">Muscle</tissue>
    </source>
</reference>
<gene>
    <name evidence="1" type="ORF">O3P69_012677</name>
</gene>
<proteinExistence type="predicted"/>
<comment type="caution">
    <text evidence="1">The sequence shown here is derived from an EMBL/GenBank/DDBJ whole genome shotgun (WGS) entry which is preliminary data.</text>
</comment>
<dbReference type="GO" id="GO:0000796">
    <property type="term" value="C:condensin complex"/>
    <property type="evidence" value="ECO:0007669"/>
    <property type="project" value="TreeGrafter"/>
</dbReference>
<dbReference type="GO" id="GO:0007076">
    <property type="term" value="P:mitotic chromosome condensation"/>
    <property type="evidence" value="ECO:0007669"/>
    <property type="project" value="InterPro"/>
</dbReference>
<evidence type="ECO:0000313" key="2">
    <source>
        <dbReference type="Proteomes" id="UP001487740"/>
    </source>
</evidence>
<dbReference type="PANTHER" id="PTHR14222">
    <property type="entry name" value="CONDENSIN"/>
    <property type="match status" value="1"/>
</dbReference>
<dbReference type="InterPro" id="IPR026971">
    <property type="entry name" value="CND1/NCAPD3"/>
</dbReference>
<evidence type="ECO:0000313" key="1">
    <source>
        <dbReference type="EMBL" id="KAK8373003.1"/>
    </source>
</evidence>
<protein>
    <submittedName>
        <fullName evidence="1">Uncharacterized protein</fullName>
    </submittedName>
</protein>
<dbReference type="GO" id="GO:0010032">
    <property type="term" value="P:meiotic chromosome condensation"/>
    <property type="evidence" value="ECO:0007669"/>
    <property type="project" value="TreeGrafter"/>
</dbReference>
<dbReference type="GO" id="GO:0042393">
    <property type="term" value="F:histone binding"/>
    <property type="evidence" value="ECO:0007669"/>
    <property type="project" value="TreeGrafter"/>
</dbReference>
<dbReference type="AlphaFoldDB" id="A0AAW0SCJ8"/>
<sequence>MREMVIFYITERLLKRFPKILCQHFIECIFHYNCYEDHETYNRFSQSNLEKEVFSLAGREHSHERHIIYHFMLDHMPDDQRFMTTQRLCQDVLGVSSLAIASGCWGEGAGRAAWVSGVGLRHVGHVCDGMLNTTCQPQFSCPKAVKRALFMADCIGLGNQSAQLRLFLGGVRYSMRALEVYLERGRSNEFSREFRVSIEGLAIPEFRVQPTDTDITARRHMDDTASSCPSSSQPWPSCHCVHFPERHGKTLAQLCDWFMAFLEQHPSLEPLIKESKHRPYLTINPQSNAYAMLVKEDLLGMVMMPENLSTKQ</sequence>
<keyword evidence="2" id="KW-1185">Reference proteome</keyword>